<dbReference type="PANTHER" id="PTHR34384:SF5">
    <property type="entry name" value="L-2,3-DIAMINOPROPANOATE--CITRATE LIGASE"/>
    <property type="match status" value="1"/>
</dbReference>
<gene>
    <name evidence="4" type="ORF">BDW59DRAFT_166466</name>
</gene>
<evidence type="ECO:0000313" key="4">
    <source>
        <dbReference type="EMBL" id="KAL2816182.1"/>
    </source>
</evidence>
<dbReference type="PANTHER" id="PTHR34384">
    <property type="entry name" value="L-2,3-DIAMINOPROPANOATE--CITRATE LIGASE"/>
    <property type="match status" value="1"/>
</dbReference>
<proteinExistence type="predicted"/>
<keyword evidence="5" id="KW-1185">Reference proteome</keyword>
<feature type="region of interest" description="Disordered" evidence="1">
    <location>
        <begin position="167"/>
        <end position="187"/>
    </location>
</feature>
<feature type="domain" description="Aerobactin siderophore biosynthesis IucA/IucC N-terminal" evidence="2">
    <location>
        <begin position="247"/>
        <end position="357"/>
    </location>
</feature>
<dbReference type="Pfam" id="PF04183">
    <property type="entry name" value="IucA_IucC"/>
    <property type="match status" value="1"/>
</dbReference>
<dbReference type="EMBL" id="JBFXLS010000104">
    <property type="protein sequence ID" value="KAL2816182.1"/>
    <property type="molecule type" value="Genomic_DNA"/>
</dbReference>
<dbReference type="Gene3D" id="1.10.510.40">
    <property type="match status" value="1"/>
</dbReference>
<evidence type="ECO:0000259" key="3">
    <source>
        <dbReference type="Pfam" id="PF06276"/>
    </source>
</evidence>
<feature type="domain" description="Aerobactin siderophore biosynthesis IucA/IucC-like C-terminal" evidence="3">
    <location>
        <begin position="382"/>
        <end position="541"/>
    </location>
</feature>
<organism evidence="4 5">
    <name type="scientific">Aspergillus cavernicola</name>
    <dbReference type="NCBI Taxonomy" id="176166"/>
    <lineage>
        <taxon>Eukaryota</taxon>
        <taxon>Fungi</taxon>
        <taxon>Dikarya</taxon>
        <taxon>Ascomycota</taxon>
        <taxon>Pezizomycotina</taxon>
        <taxon>Eurotiomycetes</taxon>
        <taxon>Eurotiomycetidae</taxon>
        <taxon>Eurotiales</taxon>
        <taxon>Aspergillaceae</taxon>
        <taxon>Aspergillus</taxon>
        <taxon>Aspergillus subgen. Nidulantes</taxon>
    </lineage>
</organism>
<protein>
    <submittedName>
        <fullName evidence="4">Ferric iron reductase FhuF-like transporter-domain-containing protein</fullName>
    </submittedName>
</protein>
<evidence type="ECO:0000256" key="1">
    <source>
        <dbReference type="SAM" id="MobiDB-lite"/>
    </source>
</evidence>
<reference evidence="4 5" key="1">
    <citation type="submission" date="2024-07" db="EMBL/GenBank/DDBJ databases">
        <title>Section-level genome sequencing and comparative genomics of Aspergillus sections Usti and Cavernicolus.</title>
        <authorList>
            <consortium name="Lawrence Berkeley National Laboratory"/>
            <person name="Nybo J.L."/>
            <person name="Vesth T.C."/>
            <person name="Theobald S."/>
            <person name="Frisvad J.C."/>
            <person name="Larsen T.O."/>
            <person name="Kjaerboelling I."/>
            <person name="Rothschild-Mancinelli K."/>
            <person name="Lyhne E.K."/>
            <person name="Kogle M.E."/>
            <person name="Barry K."/>
            <person name="Clum A."/>
            <person name="Na H."/>
            <person name="Ledsgaard L."/>
            <person name="Lin J."/>
            <person name="Lipzen A."/>
            <person name="Kuo A."/>
            <person name="Riley R."/>
            <person name="Mondo S."/>
            <person name="LaButti K."/>
            <person name="Haridas S."/>
            <person name="Pangalinan J."/>
            <person name="Salamov A.A."/>
            <person name="Simmons B.A."/>
            <person name="Magnuson J.K."/>
            <person name="Chen J."/>
            <person name="Drula E."/>
            <person name="Henrissat B."/>
            <person name="Wiebenga A."/>
            <person name="Lubbers R.J."/>
            <person name="Gomes A.C."/>
            <person name="Makela M.R."/>
            <person name="Stajich J."/>
            <person name="Grigoriev I.V."/>
            <person name="Mortensen U.H."/>
            <person name="De vries R.P."/>
            <person name="Baker S.E."/>
            <person name="Andersen M.R."/>
        </authorList>
    </citation>
    <scope>NUCLEOTIDE SEQUENCE [LARGE SCALE GENOMIC DNA]</scope>
    <source>
        <strain evidence="4 5">CBS 600.67</strain>
    </source>
</reference>
<comment type="caution">
    <text evidence="4">The sequence shown here is derived from an EMBL/GenBank/DDBJ whole genome shotgun (WGS) entry which is preliminary data.</text>
</comment>
<sequence length="556" mass="61855">MTASKTDVARFETTRRLLSHLVNEGLCSAVLEPAETEDKRWLCMSPANADFVLSSVVKVQCTIAASSDAARVTALVRPHQLRPPVLLQEGDKQPRSELDPGAIFQFVFPWFGEPELESMRDPIALELQNAAANQETWLDIGAQLPPLDLFSPAIEWEKTLVTGHPTHPVTSTSPDMPRPNLGHGISRNHLPLRSQVRTSGPFEELLDELLAKLDIPGSTPGRVIVPSLAQQRPSILSRFSDVQVVVSDRASAQASMRTVNLRPELKFKYHLKLSLACQITSALRTITPWTALGGAEVSGLLEKLLPPDMWVFKEVAAATGAQTEFNDAKHLSCILREDLELRANQQNESLIIASALSQLPVSETGNWKAQAQSLLPMEGKKDWFKRYTSCLLKLTLTPLVNHGIGLEAHGQNICVRICRKTKDIKGFAIRDFGGIRLHMPTLRSQGYDIHTIPPGAATMTDDLHDVWSKVHHSLFQNHFGHLIVALDLEENGGWEIVRNAVKAILHPLDGASSPRATQLSEYLLAETMPFKCFLRMRMEGKYRDYVERRLPNAILY</sequence>
<dbReference type="InterPro" id="IPR007310">
    <property type="entry name" value="Aerobactin_biosyn_IucA/IucC_N"/>
</dbReference>
<name>A0ABR4HLB5_9EURO</name>
<evidence type="ECO:0000259" key="2">
    <source>
        <dbReference type="Pfam" id="PF04183"/>
    </source>
</evidence>
<dbReference type="InterPro" id="IPR022770">
    <property type="entry name" value="IucA/IucC-like_C"/>
</dbReference>
<accession>A0ABR4HLB5</accession>
<evidence type="ECO:0000313" key="5">
    <source>
        <dbReference type="Proteomes" id="UP001610335"/>
    </source>
</evidence>
<dbReference type="Proteomes" id="UP001610335">
    <property type="component" value="Unassembled WGS sequence"/>
</dbReference>
<dbReference type="InterPro" id="IPR037455">
    <property type="entry name" value="LucA/IucC-like"/>
</dbReference>
<dbReference type="Pfam" id="PF06276">
    <property type="entry name" value="FhuF"/>
    <property type="match status" value="1"/>
</dbReference>